<dbReference type="SUPFAM" id="SSF56112">
    <property type="entry name" value="Protein kinase-like (PK-like)"/>
    <property type="match status" value="1"/>
</dbReference>
<comment type="caution">
    <text evidence="2">The sequence shown here is derived from an EMBL/GenBank/DDBJ whole genome shotgun (WGS) entry which is preliminary data.</text>
</comment>
<dbReference type="PROSITE" id="PS50297">
    <property type="entry name" value="ANK_REP_REGION"/>
    <property type="match status" value="2"/>
</dbReference>
<keyword evidence="1" id="KW-0040">ANK repeat</keyword>
<dbReference type="SUPFAM" id="SSF48403">
    <property type="entry name" value="Ankyrin repeat"/>
    <property type="match status" value="1"/>
</dbReference>
<protein>
    <submittedName>
        <fullName evidence="2">Ankyrin repeat protein</fullName>
    </submittedName>
</protein>
<feature type="repeat" description="ANK" evidence="1">
    <location>
        <begin position="612"/>
        <end position="644"/>
    </location>
</feature>
<dbReference type="VEuPathDB" id="GiardiaDB:GL50581_2638"/>
<reference evidence="2 3" key="2">
    <citation type="journal article" date="2013" name="Genome Biol. Evol.">
        <title>Genome sequencing of Giardia lamblia genotypes A2 and B isolates (DH and GS) and comparative analysis with the genomes of genotypes A1 and E (WB and Pig).</title>
        <authorList>
            <person name="Adam R.D."/>
            <person name="Dahlstrom E.W."/>
            <person name="Martens C.A."/>
            <person name="Bruno D.P."/>
            <person name="Barbian K.D."/>
            <person name="Ricklefs S.M."/>
            <person name="Hernandez M.M."/>
            <person name="Narla N.P."/>
            <person name="Patel R.B."/>
            <person name="Porcella S.F."/>
            <person name="Nash T.E."/>
        </authorList>
    </citation>
    <scope>NUCLEOTIDE SEQUENCE [LARGE SCALE GENOMIC DNA]</scope>
    <source>
        <strain evidence="2 3">GS</strain>
    </source>
</reference>
<gene>
    <name evidence="2" type="ORF">GSB_151162</name>
</gene>
<proteinExistence type="predicted"/>
<evidence type="ECO:0000313" key="2">
    <source>
        <dbReference type="EMBL" id="ESU41796.1"/>
    </source>
</evidence>
<dbReference type="VEuPathDB" id="GiardiaDB:DHA2_153237"/>
<dbReference type="PANTHER" id="PTHR24120">
    <property type="entry name" value="GH07239P"/>
    <property type="match status" value="1"/>
</dbReference>
<dbReference type="InterPro" id="IPR011009">
    <property type="entry name" value="Kinase-like_dom_sf"/>
</dbReference>
<dbReference type="InterPro" id="IPR036770">
    <property type="entry name" value="Ankyrin_rpt-contain_sf"/>
</dbReference>
<evidence type="ECO:0000256" key="1">
    <source>
        <dbReference type="PROSITE-ProRule" id="PRU00023"/>
    </source>
</evidence>
<dbReference type="AlphaFoldDB" id="V6TSV6"/>
<dbReference type="InterPro" id="IPR002110">
    <property type="entry name" value="Ankyrin_rpt"/>
</dbReference>
<dbReference type="VEuPathDB" id="GiardiaDB:GL50803_0088735"/>
<dbReference type="VEuPathDB" id="GiardiaDB:QR46_3127"/>
<dbReference type="Proteomes" id="UP000018040">
    <property type="component" value="Unassembled WGS sequence"/>
</dbReference>
<dbReference type="Gene3D" id="1.25.40.20">
    <property type="entry name" value="Ankyrin repeat-containing domain"/>
    <property type="match status" value="2"/>
</dbReference>
<evidence type="ECO:0000313" key="3">
    <source>
        <dbReference type="Proteomes" id="UP000018040"/>
    </source>
</evidence>
<dbReference type="SMART" id="SM00248">
    <property type="entry name" value="ANK"/>
    <property type="match status" value="5"/>
</dbReference>
<dbReference type="Pfam" id="PF00023">
    <property type="entry name" value="Ank"/>
    <property type="match status" value="1"/>
</dbReference>
<reference evidence="3" key="1">
    <citation type="submission" date="2012-02" db="EMBL/GenBank/DDBJ databases">
        <title>Genome sequencing of Giardia lamblia Genotypes A2 and B isolates (DH and GS) and comparative analysis with the genomes of Genotypes A1 and E (WB and Pig).</title>
        <authorList>
            <person name="Adam R."/>
            <person name="Dahlstrom E."/>
            <person name="Martens C."/>
            <person name="Bruno D."/>
            <person name="Barbian K."/>
            <person name="Porcella S.F."/>
            <person name="Nash T."/>
        </authorList>
    </citation>
    <scope>NUCLEOTIDE SEQUENCE</scope>
    <source>
        <strain evidence="3">GS</strain>
    </source>
</reference>
<accession>V6TSV6</accession>
<organism evidence="2 3">
    <name type="scientific">Giardia intestinalis</name>
    <name type="common">Giardia lamblia</name>
    <dbReference type="NCBI Taxonomy" id="5741"/>
    <lineage>
        <taxon>Eukaryota</taxon>
        <taxon>Metamonada</taxon>
        <taxon>Diplomonadida</taxon>
        <taxon>Hexamitidae</taxon>
        <taxon>Giardiinae</taxon>
        <taxon>Giardia</taxon>
    </lineage>
</organism>
<dbReference type="EMBL" id="AHHH01000109">
    <property type="protein sequence ID" value="ESU41796.1"/>
    <property type="molecule type" value="Genomic_DNA"/>
</dbReference>
<sequence>MLPPENRSIRISKPLTTCLFPTTIKQAFGGCFFYRVLSVITGFFLVGSKCACSPTRKINQRVVMAATTPALISPVNYTGIVPIAQDFLGVVYKAQRDEDGALLAVRYISKRDAEACGHSLSSLYGLYTILSSSSLLTKDNLEADEAGDCLLTPLPPLYKCHLESDHIIVEQSLTSTRSLSQHIRRHRNSSVPFHESVLWKVATQLLKALLDIYSIGQHVTLGLLLSLGADTVSVYAGFQLQLGFGLPYTTTAIGLPSISGPNCYISSAATFLTSQDDVWRVLQVLNAMSSLDLRASGEVHAFDKYSPQWNAFLTQLKQVAANPRVEDISSLAAEAAAAAEAKLQLYKETNALFREIIANNCAAINAILQQSSHRTDFLEMPNGLGETALDVAALHKNATIMTMLCQFVRTHHCKTWMTPCRITSTSPPSPGLTTLHAAAACNDRANIEIFGGHIRHVVGDHPFRTSLAAMLASERHEHLKLLLCEMGIFLTKHISHLSLCAISSDTRGAGADWFIPEIGINGFTNLMLYAAIGDAKSVLHYLHEAKEQTTMGYTALMFAASNGHSDCVELLLKEARATDNYGWTSLMMAADNGHSGCVKSILPYEKGMTRRGNMTPLMFAAQEGHVECVRLLLEDKDNLEAFTNSEYGGGEGINALVMAAWNGHLECVKLLKPYLGHSRNFTGQTPLEVLQASCTSQKENLSEKMLSVQKCIEYLFTE</sequence>
<dbReference type="OrthoDB" id="20872at2759"/>
<dbReference type="PANTHER" id="PTHR24120:SF4">
    <property type="entry name" value="GH07239P"/>
    <property type="match status" value="1"/>
</dbReference>
<name>V6TSV6_GIAIN</name>
<dbReference type="PROSITE" id="PS50088">
    <property type="entry name" value="ANK_REPEAT"/>
    <property type="match status" value="2"/>
</dbReference>
<feature type="repeat" description="ANK" evidence="1">
    <location>
        <begin position="551"/>
        <end position="573"/>
    </location>
</feature>
<dbReference type="Pfam" id="PF12796">
    <property type="entry name" value="Ank_2"/>
    <property type="match status" value="1"/>
</dbReference>